<dbReference type="SUPFAM" id="SSF53335">
    <property type="entry name" value="S-adenosyl-L-methionine-dependent methyltransferases"/>
    <property type="match status" value="1"/>
</dbReference>
<dbReference type="EMBL" id="BKCN01000002">
    <property type="protein sequence ID" value="GER02845.1"/>
    <property type="molecule type" value="Genomic_DNA"/>
</dbReference>
<dbReference type="PROSITE" id="PS51686">
    <property type="entry name" value="SAM_MT_RSMB_NOP"/>
    <property type="match status" value="1"/>
</dbReference>
<dbReference type="PRINTS" id="PR02008">
    <property type="entry name" value="RCMTFAMILY"/>
</dbReference>
<dbReference type="Gene3D" id="3.30.70.1170">
    <property type="entry name" value="Sun protein, domain 3"/>
    <property type="match status" value="1"/>
</dbReference>
<gene>
    <name evidence="7" type="ORF">JCM17846_05270</name>
</gene>
<evidence type="ECO:0000256" key="4">
    <source>
        <dbReference type="ARBA" id="ARBA00022884"/>
    </source>
</evidence>
<protein>
    <submittedName>
        <fullName evidence="7">SAM-dependent methyltransferase</fullName>
    </submittedName>
</protein>
<feature type="active site" description="Nucleophile" evidence="5">
    <location>
        <position position="276"/>
    </location>
</feature>
<feature type="binding site" evidence="5">
    <location>
        <position position="173"/>
    </location>
    <ligand>
        <name>S-adenosyl-L-methionine</name>
        <dbReference type="ChEBI" id="CHEBI:59789"/>
    </ligand>
</feature>
<keyword evidence="3 5" id="KW-0949">S-adenosyl-L-methionine</keyword>
<keyword evidence="2 5" id="KW-0808">Transferase</keyword>
<evidence type="ECO:0000256" key="1">
    <source>
        <dbReference type="ARBA" id="ARBA00022603"/>
    </source>
</evidence>
<evidence type="ECO:0000313" key="8">
    <source>
        <dbReference type="Proteomes" id="UP000324996"/>
    </source>
</evidence>
<dbReference type="InterPro" id="IPR049560">
    <property type="entry name" value="MeTrfase_RsmB-F_NOP2_cat"/>
</dbReference>
<keyword evidence="1 5" id="KW-0489">Methyltransferase</keyword>
<dbReference type="Pfam" id="PF22458">
    <property type="entry name" value="RsmF-B_ferredox"/>
    <property type="match status" value="1"/>
</dbReference>
<comment type="similarity">
    <text evidence="5">Belongs to the class I-like SAM-binding methyltransferase superfamily. RsmB/NOP family.</text>
</comment>
<dbReference type="GO" id="GO:0003723">
    <property type="term" value="F:RNA binding"/>
    <property type="evidence" value="ECO:0007669"/>
    <property type="project" value="UniProtKB-UniRule"/>
</dbReference>
<dbReference type="CDD" id="cd02440">
    <property type="entry name" value="AdoMet_MTases"/>
    <property type="match status" value="1"/>
</dbReference>
<dbReference type="AlphaFoldDB" id="A0A5A7N5B3"/>
<evidence type="ECO:0000256" key="3">
    <source>
        <dbReference type="ARBA" id="ARBA00022691"/>
    </source>
</evidence>
<feature type="domain" description="SAM-dependent MTase RsmB/NOP-type" evidence="6">
    <location>
        <begin position="59"/>
        <end position="345"/>
    </location>
</feature>
<evidence type="ECO:0000256" key="2">
    <source>
        <dbReference type="ARBA" id="ARBA00022679"/>
    </source>
</evidence>
<evidence type="ECO:0000313" key="7">
    <source>
        <dbReference type="EMBL" id="GER02845.1"/>
    </source>
</evidence>
<reference evidence="7 8" key="1">
    <citation type="submission" date="2019-09" db="EMBL/GenBank/DDBJ databases">
        <title>NBRP : Genome information of microbial organism related human and environment.</title>
        <authorList>
            <person name="Hattori M."/>
            <person name="Oshima K."/>
            <person name="Inaba H."/>
            <person name="Suda W."/>
            <person name="Sakamoto M."/>
            <person name="Iino T."/>
            <person name="Kitahara M."/>
            <person name="Oshida Y."/>
            <person name="Iida T."/>
            <person name="Kudo T."/>
            <person name="Itoh T."/>
            <person name="Ohkuma M."/>
        </authorList>
    </citation>
    <scope>NUCLEOTIDE SEQUENCE [LARGE SCALE GENOMIC DNA]</scope>
    <source>
        <strain evidence="7 8">Q-1</strain>
    </source>
</reference>
<evidence type="ECO:0000256" key="5">
    <source>
        <dbReference type="PROSITE-ProRule" id="PRU01023"/>
    </source>
</evidence>
<dbReference type="GO" id="GO:0008173">
    <property type="term" value="F:RNA methyltransferase activity"/>
    <property type="evidence" value="ECO:0007669"/>
    <property type="project" value="InterPro"/>
</dbReference>
<comment type="caution">
    <text evidence="7">The sequence shown here is derived from an EMBL/GenBank/DDBJ whole genome shotgun (WGS) entry which is preliminary data.</text>
</comment>
<accession>A0A5A7N5B3</accession>
<dbReference type="PANTHER" id="PTHR22807:SF53">
    <property type="entry name" value="RIBOSOMAL RNA SMALL SUBUNIT METHYLTRANSFERASE B-RELATED"/>
    <property type="match status" value="1"/>
</dbReference>
<dbReference type="InterPro" id="IPR029063">
    <property type="entry name" value="SAM-dependent_MTases_sf"/>
</dbReference>
<proteinExistence type="inferred from homology"/>
<dbReference type="Gene3D" id="3.40.50.150">
    <property type="entry name" value="Vaccinia Virus protein VP39"/>
    <property type="match status" value="1"/>
</dbReference>
<evidence type="ECO:0000259" key="6">
    <source>
        <dbReference type="PROSITE" id="PS51686"/>
    </source>
</evidence>
<dbReference type="GO" id="GO:0001510">
    <property type="term" value="P:RNA methylation"/>
    <property type="evidence" value="ECO:0007669"/>
    <property type="project" value="InterPro"/>
</dbReference>
<keyword evidence="4 5" id="KW-0694">RNA-binding</keyword>
<sequence length="347" mass="38347">MPADLFLGNYAIEAPSEDETTRLLRAQALETPPLDARLNVPPWLAERLIHRYGDATETEIEALAGRAPLDLRVNSLKSSRDDVLGLLTDHGFAATKTPYSPLGLRLSDPVPLKSLPAFGKGLFEIQDEASQIAALLSGVAPRDQVLELCAGAGGKTLALGALMQNKGQIYALDTDKRRLQELKERADRARLTNLQIHRLTLGAEKRADQLYRFNGQMDLVVVDAPCSGSGTWRRNPELRWRLDEEFLAEAVALQRSLLLEAMMLAGPKGRIAYMTCSILGEENEDVIDYALSRNDQWELTDYHRKLGDVGLADLPETASHAPEMLQLTPARHGTDGFFLALLQRCPE</sequence>
<dbReference type="Pfam" id="PF01189">
    <property type="entry name" value="Methyltr_RsmB-F"/>
    <property type="match status" value="1"/>
</dbReference>
<name>A0A5A7N5B3_9PROT</name>
<comment type="caution">
    <text evidence="5">Lacks conserved residue(s) required for the propagation of feature annotation.</text>
</comment>
<feature type="binding site" evidence="5">
    <location>
        <position position="223"/>
    </location>
    <ligand>
        <name>S-adenosyl-L-methionine</name>
        <dbReference type="ChEBI" id="CHEBI:59789"/>
    </ligand>
</feature>
<dbReference type="Proteomes" id="UP000324996">
    <property type="component" value="Unassembled WGS sequence"/>
</dbReference>
<dbReference type="InterPro" id="IPR023267">
    <property type="entry name" value="RCMT"/>
</dbReference>
<keyword evidence="8" id="KW-1185">Reference proteome</keyword>
<organism evidence="7 8">
    <name type="scientific">Iodidimonas nitroreducens</name>
    <dbReference type="NCBI Taxonomy" id="1236968"/>
    <lineage>
        <taxon>Bacteria</taxon>
        <taxon>Pseudomonadati</taxon>
        <taxon>Pseudomonadota</taxon>
        <taxon>Alphaproteobacteria</taxon>
        <taxon>Iodidimonadales</taxon>
        <taxon>Iodidimonadaceae</taxon>
        <taxon>Iodidimonas</taxon>
    </lineage>
</organism>
<dbReference type="InterPro" id="IPR001678">
    <property type="entry name" value="MeTrfase_RsmB-F_NOP2_dom"/>
</dbReference>
<dbReference type="PANTHER" id="PTHR22807">
    <property type="entry name" value="NOP2 YEAST -RELATED NOL1/NOP2/FMU SUN DOMAIN-CONTAINING"/>
    <property type="match status" value="1"/>
</dbReference>
<dbReference type="InterPro" id="IPR054728">
    <property type="entry name" value="RsmB-like_ferredoxin"/>
</dbReference>